<organism evidence="2 3">
    <name type="scientific">Phialemonium thermophilum</name>
    <dbReference type="NCBI Taxonomy" id="223376"/>
    <lineage>
        <taxon>Eukaryota</taxon>
        <taxon>Fungi</taxon>
        <taxon>Dikarya</taxon>
        <taxon>Ascomycota</taxon>
        <taxon>Pezizomycotina</taxon>
        <taxon>Sordariomycetes</taxon>
        <taxon>Sordariomycetidae</taxon>
        <taxon>Cephalothecales</taxon>
        <taxon>Cephalothecaceae</taxon>
        <taxon>Phialemonium</taxon>
    </lineage>
</organism>
<feature type="region of interest" description="Disordered" evidence="1">
    <location>
        <begin position="69"/>
        <end position="107"/>
    </location>
</feature>
<dbReference type="Proteomes" id="UP001586593">
    <property type="component" value="Unassembled WGS sequence"/>
</dbReference>
<evidence type="ECO:0000313" key="3">
    <source>
        <dbReference type="Proteomes" id="UP001586593"/>
    </source>
</evidence>
<gene>
    <name evidence="2" type="ORF">VTK73DRAFT_4576</name>
</gene>
<dbReference type="EMBL" id="JAZHXJ010002593">
    <property type="protein sequence ID" value="KAL1837724.1"/>
    <property type="molecule type" value="Genomic_DNA"/>
</dbReference>
<evidence type="ECO:0000313" key="2">
    <source>
        <dbReference type="EMBL" id="KAL1837724.1"/>
    </source>
</evidence>
<sequence length="141" mass="15471">MPPTVTSSKPKEPATKVPSLYRRENCTFGMVPWLNSPSKPVVKPHRDCWERGRVGLAESLLTLFFSPRFPDPHDTNALSKPNGLHPDRKEGGGGGGGEQPTGTRSLAKFRHVNLDRTNHVSLEPVSTLTGMVWSPTVMLTT</sequence>
<reference evidence="2 3" key="1">
    <citation type="journal article" date="2024" name="Commun. Biol.">
        <title>Comparative genomic analysis of thermophilic fungi reveals convergent evolutionary adaptations and gene losses.</title>
        <authorList>
            <person name="Steindorff A.S."/>
            <person name="Aguilar-Pontes M.V."/>
            <person name="Robinson A.J."/>
            <person name="Andreopoulos B."/>
            <person name="LaButti K."/>
            <person name="Kuo A."/>
            <person name="Mondo S."/>
            <person name="Riley R."/>
            <person name="Otillar R."/>
            <person name="Haridas S."/>
            <person name="Lipzen A."/>
            <person name="Grimwood J."/>
            <person name="Schmutz J."/>
            <person name="Clum A."/>
            <person name="Reid I.D."/>
            <person name="Moisan M.C."/>
            <person name="Butler G."/>
            <person name="Nguyen T.T.M."/>
            <person name="Dewar K."/>
            <person name="Conant G."/>
            <person name="Drula E."/>
            <person name="Henrissat B."/>
            <person name="Hansel C."/>
            <person name="Singer S."/>
            <person name="Hutchinson M.I."/>
            <person name="de Vries R.P."/>
            <person name="Natvig D.O."/>
            <person name="Powell A.J."/>
            <person name="Tsang A."/>
            <person name="Grigoriev I.V."/>
        </authorList>
    </citation>
    <scope>NUCLEOTIDE SEQUENCE [LARGE SCALE GENOMIC DNA]</scope>
    <source>
        <strain evidence="2 3">ATCC 24622</strain>
    </source>
</reference>
<comment type="caution">
    <text evidence="2">The sequence shown here is derived from an EMBL/GenBank/DDBJ whole genome shotgun (WGS) entry which is preliminary data.</text>
</comment>
<proteinExistence type="predicted"/>
<name>A0ABR3V7I8_9PEZI</name>
<keyword evidence="3" id="KW-1185">Reference proteome</keyword>
<evidence type="ECO:0000256" key="1">
    <source>
        <dbReference type="SAM" id="MobiDB-lite"/>
    </source>
</evidence>
<accession>A0ABR3V7I8</accession>
<protein>
    <submittedName>
        <fullName evidence="2">Uncharacterized protein</fullName>
    </submittedName>
</protein>